<feature type="compositionally biased region" description="Polar residues" evidence="1">
    <location>
        <begin position="80"/>
        <end position="91"/>
    </location>
</feature>
<feature type="compositionally biased region" description="Polar residues" evidence="1">
    <location>
        <begin position="120"/>
        <end position="134"/>
    </location>
</feature>
<evidence type="ECO:0000313" key="3">
    <source>
        <dbReference type="EMBL" id="KAG5412503.1"/>
    </source>
</evidence>
<dbReference type="EMBL" id="JADBGQ010000001">
    <property type="protein sequence ID" value="KAG5412503.1"/>
    <property type="molecule type" value="Genomic_DNA"/>
</dbReference>
<gene>
    <name evidence="3" type="primary">A01g500130.1_BraROA</name>
    <name evidence="3" type="ORF">IGI04_000070</name>
</gene>
<dbReference type="Pfam" id="PF14111">
    <property type="entry name" value="DUF4283"/>
    <property type="match status" value="1"/>
</dbReference>
<dbReference type="InterPro" id="IPR025558">
    <property type="entry name" value="DUF4283"/>
</dbReference>
<sequence>MENPWLSSAHASALPPALLTTGDLPPPVPDPPDPPPPPSSFPLSHYPPLSSSTSKLVSEKSPSVISSTSEKLASVVKFPASSTRNNGSKSSAAPLRAGMEKIQNPKSKTTAHQQYVVIQPKNSSPIQTNKASNFSTSTYRPPPPPISSNTSPASKNNLDHTVPSLNSALNPPTDVVPLSSPKTSTQDPPILSSQVLPSSQPHLPPVNPAEPPPSLHPPSSANRVPAKNLVERIRIAEDKSLHKLATPTISETGRPRVLIPDEVFQKGAEIHKDFIVCYFNGRPPPFKQIQNILDHMWGKGKRVEIHNNPLTRSLLVRIPSDYLRQKILEKCIWYVGDSMFHTAQWTSAHSISSPPLDSIPIWAHLHGIPLDLRHQEGLSLVAGLVGYPKETDDFTKNLVSLVTSHAKVVVDLTKPLPPVVEFVRQSGEVVEVTVTYPWLPPTCSHCKELGHISKNCLLLPLPSLNKQPVKEPLATPSKSKPKGPTTKRSTTNEVPSNTAHPNTDLSSSDPQDEVSLPSEPMQEDVNPVLPPSPFSPPILPPTSPLPLPADPSFKTPIPHPNIASPVPTAPHAFGHTADCPKPSLKRSRSHPNINLSPSPERNHPFSTIDSASNQTSFLPPINPISLPSNPSPIPVTSTSNSFAILDTAVSLPVGETSSSS</sequence>
<feature type="compositionally biased region" description="Pro residues" evidence="1">
    <location>
        <begin position="528"/>
        <end position="549"/>
    </location>
</feature>
<comment type="caution">
    <text evidence="3">The sequence shown here is derived from an EMBL/GenBank/DDBJ whole genome shotgun (WGS) entry which is preliminary data.</text>
</comment>
<keyword evidence="4" id="KW-1185">Reference proteome</keyword>
<protein>
    <recommendedName>
        <fullName evidence="2">DUF4283 domain-containing protein</fullName>
    </recommendedName>
</protein>
<reference evidence="3 4" key="1">
    <citation type="submission" date="2021-03" db="EMBL/GenBank/DDBJ databases">
        <authorList>
            <person name="King G.J."/>
            <person name="Bancroft I."/>
            <person name="Baten A."/>
            <person name="Bloomfield J."/>
            <person name="Borpatragohain P."/>
            <person name="He Z."/>
            <person name="Irish N."/>
            <person name="Irwin J."/>
            <person name="Liu K."/>
            <person name="Mauleon R.P."/>
            <person name="Moore J."/>
            <person name="Morris R."/>
            <person name="Ostergaard L."/>
            <person name="Wang B."/>
            <person name="Wells R."/>
        </authorList>
    </citation>
    <scope>NUCLEOTIDE SEQUENCE [LARGE SCALE GENOMIC DNA]</scope>
    <source>
        <strain evidence="3">R-o-18</strain>
        <tissue evidence="3">Leaf</tissue>
    </source>
</reference>
<accession>A0ABQ7NNR5</accession>
<evidence type="ECO:0000259" key="2">
    <source>
        <dbReference type="Pfam" id="PF14111"/>
    </source>
</evidence>
<feature type="compositionally biased region" description="Low complexity" evidence="1">
    <location>
        <begin position="1"/>
        <end position="19"/>
    </location>
</feature>
<feature type="compositionally biased region" description="Polar residues" evidence="1">
    <location>
        <begin position="492"/>
        <end position="509"/>
    </location>
</feature>
<feature type="domain" description="DUF4283" evidence="2">
    <location>
        <begin position="269"/>
        <end position="349"/>
    </location>
</feature>
<evidence type="ECO:0000256" key="1">
    <source>
        <dbReference type="SAM" id="MobiDB-lite"/>
    </source>
</evidence>
<feature type="compositionally biased region" description="Polar residues" evidence="1">
    <location>
        <begin position="104"/>
        <end position="113"/>
    </location>
</feature>
<feature type="compositionally biased region" description="Pro residues" evidence="1">
    <location>
        <begin position="24"/>
        <end position="40"/>
    </location>
</feature>
<feature type="region of interest" description="Disordered" evidence="1">
    <location>
        <begin position="1"/>
        <end position="224"/>
    </location>
</feature>
<dbReference type="Proteomes" id="UP000823674">
    <property type="component" value="Chromosome A01"/>
</dbReference>
<name>A0ABQ7NNR5_BRACM</name>
<feature type="region of interest" description="Disordered" evidence="1">
    <location>
        <begin position="468"/>
        <end position="638"/>
    </location>
</feature>
<feature type="compositionally biased region" description="Polar residues" evidence="1">
    <location>
        <begin position="180"/>
        <end position="201"/>
    </location>
</feature>
<evidence type="ECO:0000313" key="4">
    <source>
        <dbReference type="Proteomes" id="UP000823674"/>
    </source>
</evidence>
<dbReference type="InterPro" id="IPR040256">
    <property type="entry name" value="At4g02000-like"/>
</dbReference>
<feature type="compositionally biased region" description="Pro residues" evidence="1">
    <location>
        <begin position="202"/>
        <end position="216"/>
    </location>
</feature>
<dbReference type="PANTHER" id="PTHR31286">
    <property type="entry name" value="GLYCINE-RICH CELL WALL STRUCTURAL PROTEIN 1.8-LIKE"/>
    <property type="match status" value="1"/>
</dbReference>
<feature type="compositionally biased region" description="Low complexity" evidence="1">
    <location>
        <begin position="41"/>
        <end position="63"/>
    </location>
</feature>
<dbReference type="PANTHER" id="PTHR31286:SF90">
    <property type="entry name" value="DUF4283 DOMAIN-CONTAINING PROTEIN"/>
    <property type="match status" value="1"/>
</dbReference>
<feature type="compositionally biased region" description="Low complexity" evidence="1">
    <location>
        <begin position="475"/>
        <end position="491"/>
    </location>
</feature>
<organism evidence="3 4">
    <name type="scientific">Brassica rapa subsp. trilocularis</name>
    <dbReference type="NCBI Taxonomy" id="1813537"/>
    <lineage>
        <taxon>Eukaryota</taxon>
        <taxon>Viridiplantae</taxon>
        <taxon>Streptophyta</taxon>
        <taxon>Embryophyta</taxon>
        <taxon>Tracheophyta</taxon>
        <taxon>Spermatophyta</taxon>
        <taxon>Magnoliopsida</taxon>
        <taxon>eudicotyledons</taxon>
        <taxon>Gunneridae</taxon>
        <taxon>Pentapetalae</taxon>
        <taxon>rosids</taxon>
        <taxon>malvids</taxon>
        <taxon>Brassicales</taxon>
        <taxon>Brassicaceae</taxon>
        <taxon>Brassiceae</taxon>
        <taxon>Brassica</taxon>
    </lineage>
</organism>
<proteinExistence type="predicted"/>
<feature type="compositionally biased region" description="Polar residues" evidence="1">
    <location>
        <begin position="590"/>
        <end position="617"/>
    </location>
</feature>